<proteinExistence type="predicted"/>
<evidence type="ECO:0000259" key="4">
    <source>
        <dbReference type="Pfam" id="PF25116"/>
    </source>
</evidence>
<dbReference type="Pfam" id="PF25116">
    <property type="entry name" value="CBM87_Agd3"/>
    <property type="match status" value="1"/>
</dbReference>
<name>A0AAU6Q193_9DEIO</name>
<dbReference type="AlphaFoldDB" id="A0AAU6Q193"/>
<accession>A0AAU6Q193</accession>
<dbReference type="PROSITE" id="PS51257">
    <property type="entry name" value="PROKAR_LIPOPROTEIN"/>
    <property type="match status" value="1"/>
</dbReference>
<feature type="domain" description="Agd3 deacetylase" evidence="3">
    <location>
        <begin position="432"/>
        <end position="676"/>
    </location>
</feature>
<dbReference type="EMBL" id="CP149782">
    <property type="protein sequence ID" value="WYF44048.1"/>
    <property type="molecule type" value="Genomic_DNA"/>
</dbReference>
<organism evidence="5">
    <name type="scientific">Deinococcus sp. VB142</name>
    <dbReference type="NCBI Taxonomy" id="3112952"/>
    <lineage>
        <taxon>Bacteria</taxon>
        <taxon>Thermotogati</taxon>
        <taxon>Deinococcota</taxon>
        <taxon>Deinococci</taxon>
        <taxon>Deinococcales</taxon>
        <taxon>Deinococcaceae</taxon>
        <taxon>Deinococcus</taxon>
    </lineage>
</organism>
<feature type="domain" description="Agd3 CBM87" evidence="4">
    <location>
        <begin position="114"/>
        <end position="309"/>
    </location>
</feature>
<feature type="region of interest" description="Disordered" evidence="1">
    <location>
        <begin position="67"/>
        <end position="91"/>
    </location>
</feature>
<evidence type="ECO:0000313" key="5">
    <source>
        <dbReference type="EMBL" id="WYF44048.1"/>
    </source>
</evidence>
<gene>
    <name evidence="5" type="ORF">WDJ50_11590</name>
</gene>
<evidence type="ECO:0008006" key="6">
    <source>
        <dbReference type="Google" id="ProtNLM"/>
    </source>
</evidence>
<sequence>MNYLRPLAALCAVTLSLSLAGCGQQAKAPQLPGTQSTLSAQSDAVPTVQDQVDIVRATGEITPLPDLRQSDLARAQSEDSPAARARLGQGYVPSNPGSLSAQALPAGAQTNKVALKVLILSSGVGDFGLDSARAMLNESGVPFDVLDASTTPLTMDSLIAPDGVGRYQGILLTSSALLTQPDADGLVPSALSSEEWATLFEYERAYGVRQLALYGSPGTVPEDYGLRAVSGAETTTTSMKPTTAGRTVLSDLTSASIPVRYAYTYPATVVNVTGVTTTPLLVDPSGRVLAATSKSADGRERLLLTMAQNPALRHSQLLSYGLVGWLTKGVHLGEHRRFIQIDIDDWFLGGDHYNPATNSLYTEPFRINGNDALSVRDQQNWIRWNFPLARNFRYAMAFNGGGARTDVAPLCTALFTGVAKDSLSSVSKCLNDDFDWVNHTKDHLRMDVMDYATANSQLADNLAIGSKLGLKMSRKSLVTGEHSGLGNMDPTDDGTYNDSNVNLPKTDLGLERSNPNLLTAATNNGIRYLASDHSVRSHRDPSCPTCGVPHPLNSGVFLVPRWPNGVAYHVTNPTEATAFFNSVYGPQGRFPYFPNNLTYTQFLDYESDVALNHVLDGSAFPHYMHQPNLRQYALGKSLSTDWIRALLTKYTKYSTLPLNTLRWDDLGPYVERHTKEEKAKAAGTLTGIFDRASKTVTLQSSEAVPYTLTGGNAGTTYGAFRIQQGEVSGTLTASVTPR</sequence>
<keyword evidence="2" id="KW-0732">Signal</keyword>
<reference evidence="5" key="1">
    <citation type="submission" date="2024-03" db="EMBL/GenBank/DDBJ databases">
        <title>Deinococcus weizhi sp. nov., isolated from human skin.</title>
        <authorList>
            <person name="Wei Z."/>
            <person name="Tian F."/>
            <person name="Yang C."/>
            <person name="Xin L.T."/>
            <person name="Wen Z.J."/>
            <person name="Lan K.C."/>
            <person name="Yu L."/>
            <person name="Zhe W."/>
            <person name="Dan F.D."/>
            <person name="Jun W."/>
            <person name="Rui Z."/>
            <person name="Yong X.J."/>
            <person name="Ting Y."/>
            <person name="Wei X."/>
            <person name="Xu Z.G."/>
            <person name="Xin Z."/>
            <person name="Dong F.G."/>
            <person name="Ni X.M."/>
            <person name="Zheng M.G."/>
            <person name="Chun Y."/>
            <person name="Qian W.X."/>
        </authorList>
    </citation>
    <scope>NUCLEOTIDE SEQUENCE</scope>
    <source>
        <strain evidence="5">VB142</strain>
    </source>
</reference>
<dbReference type="InterPro" id="IPR056826">
    <property type="entry name" value="Agd3_CE"/>
</dbReference>
<protein>
    <recommendedName>
        <fullName evidence="6">Lipoprotein</fullName>
    </recommendedName>
</protein>
<feature type="signal peptide" evidence="2">
    <location>
        <begin position="1"/>
        <end position="20"/>
    </location>
</feature>
<dbReference type="Pfam" id="PF25115">
    <property type="entry name" value="Agd3_CE"/>
    <property type="match status" value="1"/>
</dbReference>
<feature type="chain" id="PRO_5043929793" description="Lipoprotein" evidence="2">
    <location>
        <begin position="21"/>
        <end position="738"/>
    </location>
</feature>
<dbReference type="RefSeq" id="WP_339095254.1">
    <property type="nucleotide sequence ID" value="NZ_CP149782.1"/>
</dbReference>
<evidence type="ECO:0000256" key="2">
    <source>
        <dbReference type="SAM" id="SignalP"/>
    </source>
</evidence>
<evidence type="ECO:0000256" key="1">
    <source>
        <dbReference type="SAM" id="MobiDB-lite"/>
    </source>
</evidence>
<evidence type="ECO:0000259" key="3">
    <source>
        <dbReference type="Pfam" id="PF25115"/>
    </source>
</evidence>
<dbReference type="InterPro" id="IPR056827">
    <property type="entry name" value="CBM87_Agd3"/>
</dbReference>